<dbReference type="EMBL" id="JADIKD010000012">
    <property type="protein sequence ID" value="MFK2918882.1"/>
    <property type="molecule type" value="Genomic_DNA"/>
</dbReference>
<proteinExistence type="predicted"/>
<feature type="signal peptide" evidence="1">
    <location>
        <begin position="1"/>
        <end position="32"/>
    </location>
</feature>
<dbReference type="Proteomes" id="UP001620408">
    <property type="component" value="Unassembled WGS sequence"/>
</dbReference>
<feature type="chain" id="PRO_5047424695" evidence="1">
    <location>
        <begin position="33"/>
        <end position="322"/>
    </location>
</feature>
<gene>
    <name evidence="2" type="ORF">ISS97_16545</name>
</gene>
<organism evidence="2 3">
    <name type="scientific">Dyella koreensis</name>
    <dbReference type="NCBI Taxonomy" id="311235"/>
    <lineage>
        <taxon>Bacteria</taxon>
        <taxon>Pseudomonadati</taxon>
        <taxon>Pseudomonadota</taxon>
        <taxon>Gammaproteobacteria</taxon>
        <taxon>Lysobacterales</taxon>
        <taxon>Rhodanobacteraceae</taxon>
        <taxon>Dyella</taxon>
    </lineage>
</organism>
<dbReference type="PANTHER" id="PTHR35841">
    <property type="entry name" value="PHOSPHONATES-BINDING PERIPLASMIC PROTEIN"/>
    <property type="match status" value="1"/>
</dbReference>
<evidence type="ECO:0000256" key="1">
    <source>
        <dbReference type="SAM" id="SignalP"/>
    </source>
</evidence>
<dbReference type="Pfam" id="PF12974">
    <property type="entry name" value="Phosphonate-bd"/>
    <property type="match status" value="1"/>
</dbReference>
<keyword evidence="1" id="KW-0732">Signal</keyword>
<protein>
    <submittedName>
        <fullName evidence="2">PhnD/SsuA/transferrin family substrate-binding protein</fullName>
    </submittedName>
</protein>
<keyword evidence="3" id="KW-1185">Reference proteome</keyword>
<evidence type="ECO:0000313" key="3">
    <source>
        <dbReference type="Proteomes" id="UP001620408"/>
    </source>
</evidence>
<dbReference type="RefSeq" id="WP_379983501.1">
    <property type="nucleotide sequence ID" value="NZ_JADIKD010000012.1"/>
</dbReference>
<evidence type="ECO:0000313" key="2">
    <source>
        <dbReference type="EMBL" id="MFK2918882.1"/>
    </source>
</evidence>
<comment type="caution">
    <text evidence="2">The sequence shown here is derived from an EMBL/GenBank/DDBJ whole genome shotgun (WGS) entry which is preliminary data.</text>
</comment>
<dbReference type="PANTHER" id="PTHR35841:SF1">
    <property type="entry name" value="PHOSPHONATES-BINDING PERIPLASMIC PROTEIN"/>
    <property type="match status" value="1"/>
</dbReference>
<name>A0ABW8K7M4_9GAMM</name>
<dbReference type="Gene3D" id="3.40.190.10">
    <property type="entry name" value="Periplasmic binding protein-like II"/>
    <property type="match status" value="2"/>
</dbReference>
<accession>A0ABW8K7M4</accession>
<dbReference type="PROSITE" id="PS51257">
    <property type="entry name" value="PROKAR_LIPOPROTEIN"/>
    <property type="match status" value="1"/>
</dbReference>
<dbReference type="SUPFAM" id="SSF53850">
    <property type="entry name" value="Periplasmic binding protein-like II"/>
    <property type="match status" value="1"/>
</dbReference>
<reference evidence="2 3" key="1">
    <citation type="submission" date="2020-10" db="EMBL/GenBank/DDBJ databases">
        <title>Phylogeny of dyella-like bacteria.</title>
        <authorList>
            <person name="Fu J."/>
        </authorList>
    </citation>
    <scope>NUCLEOTIDE SEQUENCE [LARGE SCALE GENOMIC DNA]</scope>
    <source>
        <strain evidence="2 3">BB4</strain>
    </source>
</reference>
<sequence>MTSRRHASAFLLRRHRCLAMALYATLACTGFAMTITETRAQEGSSTVSLPMYEVSDAVKKADDVFWSHLQQKLKSDGINAPVALARTNGELVDQWEQRDLLLSQACGYPYVHTLADKGIKMVGTPVYATNSSLPAGEYRSVIVVKADSPYKTLADLKGKKAGVNEWNSNSGMNLFRATVASSFPSEALKQGIFSSVTLTEGHLKSVRMIAAGQIDLASIDDVSYDLIRRDYPELAAKTRILTVTPAAPGLPLITSAQTDDATIQKMRTAIKGLIEHPDDAALRQALATMKLTGFVVIDKQDYVKRIRHLEDMARDKGYPTLK</sequence>